<dbReference type="RefSeq" id="WP_303309123.1">
    <property type="nucleotide sequence ID" value="NZ_JAODOP010000001.1"/>
</dbReference>
<organism evidence="1 2">
    <name type="scientific">Flavivirga spongiicola</name>
    <dbReference type="NCBI Taxonomy" id="421621"/>
    <lineage>
        <taxon>Bacteria</taxon>
        <taxon>Pseudomonadati</taxon>
        <taxon>Bacteroidota</taxon>
        <taxon>Flavobacteriia</taxon>
        <taxon>Flavobacteriales</taxon>
        <taxon>Flavobacteriaceae</taxon>
        <taxon>Flavivirga</taxon>
    </lineage>
</organism>
<evidence type="ECO:0000313" key="2">
    <source>
        <dbReference type="Proteomes" id="UP001337305"/>
    </source>
</evidence>
<comment type="caution">
    <text evidence="1">The sequence shown here is derived from an EMBL/GenBank/DDBJ whole genome shotgun (WGS) entry which is preliminary data.</text>
</comment>
<name>A0ABU7XQM0_9FLAO</name>
<proteinExistence type="predicted"/>
<accession>A0ABU7XQM0</accession>
<protein>
    <submittedName>
        <fullName evidence="1">DUF6495 family protein</fullName>
    </submittedName>
</protein>
<sequence>MKYSRLTKEQFEELHQEFINFLATQSITADEWTNLKANKPELAEMELDVFSDLIWEGVLNKAEYLEHISPQHMYLFRLAEDKMFVIALTLKNDVDITTKEGYNWLRENLMDENVEFLQADKDYTDDKNLDKFKMIEQGAVITKGDLFKYFDKLIN</sequence>
<gene>
    <name evidence="1" type="ORF">N1F79_03240</name>
</gene>
<dbReference type="InterPro" id="IPR045470">
    <property type="entry name" value="DUF6495"/>
</dbReference>
<dbReference type="Proteomes" id="UP001337305">
    <property type="component" value="Unassembled WGS sequence"/>
</dbReference>
<reference evidence="1 2" key="1">
    <citation type="submission" date="2022-09" db="EMBL/GenBank/DDBJ databases">
        <title>Genome sequencing of Flavivirga sp. MEBiC05379.</title>
        <authorList>
            <person name="Oh H.-M."/>
            <person name="Kwon K.K."/>
            <person name="Park M.J."/>
            <person name="Yang S.-H."/>
        </authorList>
    </citation>
    <scope>NUCLEOTIDE SEQUENCE [LARGE SCALE GENOMIC DNA]</scope>
    <source>
        <strain evidence="1 2">MEBiC05379</strain>
    </source>
</reference>
<evidence type="ECO:0000313" key="1">
    <source>
        <dbReference type="EMBL" id="MEF3832137.1"/>
    </source>
</evidence>
<dbReference type="Pfam" id="PF20105">
    <property type="entry name" value="DUF6495"/>
    <property type="match status" value="1"/>
</dbReference>
<dbReference type="EMBL" id="JAODOP010000001">
    <property type="protein sequence ID" value="MEF3832137.1"/>
    <property type="molecule type" value="Genomic_DNA"/>
</dbReference>
<keyword evidence="2" id="KW-1185">Reference proteome</keyword>